<protein>
    <recommendedName>
        <fullName evidence="4">PD-(D/E)XK nuclease family transposase</fullName>
    </recommendedName>
</protein>
<dbReference type="NCBIfam" id="TIGR01784">
    <property type="entry name" value="T_den_put_tspse"/>
    <property type="match status" value="1"/>
</dbReference>
<evidence type="ECO:0000256" key="1">
    <source>
        <dbReference type="SAM" id="Coils"/>
    </source>
</evidence>
<dbReference type="Proteomes" id="UP000198816">
    <property type="component" value="Unassembled WGS sequence"/>
</dbReference>
<sequence>MRHPIDPKVDCVFKALLGSEDNRALLIHFLNAVLVDDLPDPITEVEILNPYNERETFSDKLTIVDVKARDATRRLFQIEIQLLVFADLASRILYGWADLYSQQLQSGQDHRELKPTYAIWILDQSLRRDDSAYARRYRMRDDRGYDLIDHGGIWVLELNKFAAAQVETERERWLKFFKEAERFDEATLPDWMHTAEMRQAMSTLNAFSEKEREYHAYQARQEFLRQQRGIQRELHEARAAEEAERQAKEAERRAKEAALQAKEAALAEVERLRALLKQKGA</sequence>
<dbReference type="AlphaFoldDB" id="A0A1H2QJE5"/>
<reference evidence="3" key="1">
    <citation type="submission" date="2016-10" db="EMBL/GenBank/DDBJ databases">
        <authorList>
            <person name="Varghese N."/>
            <person name="Submissions S."/>
        </authorList>
    </citation>
    <scope>NUCLEOTIDE SEQUENCE [LARGE SCALE GENOMIC DNA]</scope>
    <source>
        <strain evidence="3">DSM 217</strain>
    </source>
</reference>
<evidence type="ECO:0000313" key="3">
    <source>
        <dbReference type="Proteomes" id="UP000198816"/>
    </source>
</evidence>
<keyword evidence="3" id="KW-1185">Reference proteome</keyword>
<dbReference type="PANTHER" id="PTHR41317">
    <property type="entry name" value="PD-(D_E)XK NUCLEASE FAMILY TRANSPOSASE"/>
    <property type="match status" value="1"/>
</dbReference>
<dbReference type="PANTHER" id="PTHR41317:SF1">
    <property type="entry name" value="PD-(D_E)XK NUCLEASE FAMILY TRANSPOSASE"/>
    <property type="match status" value="1"/>
</dbReference>
<dbReference type="OrthoDB" id="5566984at2"/>
<dbReference type="RefSeq" id="WP_093027412.1">
    <property type="nucleotide sequence ID" value="NZ_FNNZ01000001.1"/>
</dbReference>
<accession>A0A1H2QJE5</accession>
<evidence type="ECO:0000313" key="2">
    <source>
        <dbReference type="EMBL" id="SDW07337.1"/>
    </source>
</evidence>
<dbReference type="Pfam" id="PF12784">
    <property type="entry name" value="PDDEXK_2"/>
    <property type="match status" value="1"/>
</dbReference>
<dbReference type="EMBL" id="FNNZ01000001">
    <property type="protein sequence ID" value="SDW07337.1"/>
    <property type="molecule type" value="Genomic_DNA"/>
</dbReference>
<evidence type="ECO:0008006" key="4">
    <source>
        <dbReference type="Google" id="ProtNLM"/>
    </source>
</evidence>
<feature type="coiled-coil region" evidence="1">
    <location>
        <begin position="207"/>
        <end position="279"/>
    </location>
</feature>
<proteinExistence type="predicted"/>
<dbReference type="STRING" id="1058.SAMN05421783_101304"/>
<dbReference type="InterPro" id="IPR010106">
    <property type="entry name" value="RpnA"/>
</dbReference>
<name>A0A1H2QJE5_THIRO</name>
<keyword evidence="1" id="KW-0175">Coiled coil</keyword>
<gene>
    <name evidence="2" type="ORF">SAMN05421783_101304</name>
</gene>
<organism evidence="2 3">
    <name type="scientific">Thiocapsa roseopersicina</name>
    <dbReference type="NCBI Taxonomy" id="1058"/>
    <lineage>
        <taxon>Bacteria</taxon>
        <taxon>Pseudomonadati</taxon>
        <taxon>Pseudomonadota</taxon>
        <taxon>Gammaproteobacteria</taxon>
        <taxon>Chromatiales</taxon>
        <taxon>Chromatiaceae</taxon>
        <taxon>Thiocapsa</taxon>
    </lineage>
</organism>